<dbReference type="EMBL" id="GBXM01026439">
    <property type="protein sequence ID" value="JAH82138.1"/>
    <property type="molecule type" value="Transcribed_RNA"/>
</dbReference>
<organism evidence="2">
    <name type="scientific">Anguilla anguilla</name>
    <name type="common">European freshwater eel</name>
    <name type="synonym">Muraena anguilla</name>
    <dbReference type="NCBI Taxonomy" id="7936"/>
    <lineage>
        <taxon>Eukaryota</taxon>
        <taxon>Metazoa</taxon>
        <taxon>Chordata</taxon>
        <taxon>Craniata</taxon>
        <taxon>Vertebrata</taxon>
        <taxon>Euteleostomi</taxon>
        <taxon>Actinopterygii</taxon>
        <taxon>Neopterygii</taxon>
        <taxon>Teleostei</taxon>
        <taxon>Anguilliformes</taxon>
        <taxon>Anguillidae</taxon>
        <taxon>Anguilla</taxon>
    </lineage>
</organism>
<keyword evidence="1" id="KW-0812">Transmembrane</keyword>
<reference evidence="2" key="2">
    <citation type="journal article" date="2015" name="Fish Shellfish Immunol.">
        <title>Early steps in the European eel (Anguilla anguilla)-Vibrio vulnificus interaction in the gills: Role of the RtxA13 toxin.</title>
        <authorList>
            <person name="Callol A."/>
            <person name="Pajuelo D."/>
            <person name="Ebbesson L."/>
            <person name="Teles M."/>
            <person name="MacKenzie S."/>
            <person name="Amaro C."/>
        </authorList>
    </citation>
    <scope>NUCLEOTIDE SEQUENCE</scope>
</reference>
<keyword evidence="1" id="KW-1133">Transmembrane helix</keyword>
<accession>A0A0E9VY06</accession>
<protein>
    <submittedName>
        <fullName evidence="2">Uncharacterized protein</fullName>
    </submittedName>
</protein>
<dbReference type="AlphaFoldDB" id="A0A0E9VY06"/>
<proteinExistence type="predicted"/>
<reference evidence="2" key="1">
    <citation type="submission" date="2014-11" db="EMBL/GenBank/DDBJ databases">
        <authorList>
            <person name="Amaro Gonzalez C."/>
        </authorList>
    </citation>
    <scope>NUCLEOTIDE SEQUENCE</scope>
</reference>
<sequence>MFRLASVGLCGTLWGVSVGGVFLWILGLDLNLHSQSPE</sequence>
<keyword evidence="1" id="KW-0472">Membrane</keyword>
<evidence type="ECO:0000256" key="1">
    <source>
        <dbReference type="SAM" id="Phobius"/>
    </source>
</evidence>
<evidence type="ECO:0000313" key="2">
    <source>
        <dbReference type="EMBL" id="JAH82138.1"/>
    </source>
</evidence>
<feature type="transmembrane region" description="Helical" evidence="1">
    <location>
        <begin position="7"/>
        <end position="27"/>
    </location>
</feature>
<name>A0A0E9VY06_ANGAN</name>